<organism evidence="2 3">
    <name type="scientific">Brassica carinata</name>
    <name type="common">Ethiopian mustard</name>
    <name type="synonym">Abyssinian cabbage</name>
    <dbReference type="NCBI Taxonomy" id="52824"/>
    <lineage>
        <taxon>Eukaryota</taxon>
        <taxon>Viridiplantae</taxon>
        <taxon>Streptophyta</taxon>
        <taxon>Embryophyta</taxon>
        <taxon>Tracheophyta</taxon>
        <taxon>Spermatophyta</taxon>
        <taxon>Magnoliopsida</taxon>
        <taxon>eudicotyledons</taxon>
        <taxon>Gunneridae</taxon>
        <taxon>Pentapetalae</taxon>
        <taxon>rosids</taxon>
        <taxon>malvids</taxon>
        <taxon>Brassicales</taxon>
        <taxon>Brassicaceae</taxon>
        <taxon>Brassiceae</taxon>
        <taxon>Brassica</taxon>
    </lineage>
</organism>
<dbReference type="Proteomes" id="UP000886595">
    <property type="component" value="Unassembled WGS sequence"/>
</dbReference>
<gene>
    <name evidence="2" type="ORF">Bca52824_016670</name>
</gene>
<reference evidence="2 3" key="1">
    <citation type="submission" date="2020-02" db="EMBL/GenBank/DDBJ databases">
        <authorList>
            <person name="Ma Q."/>
            <person name="Huang Y."/>
            <person name="Song X."/>
            <person name="Pei D."/>
        </authorList>
    </citation>
    <scope>NUCLEOTIDE SEQUENCE [LARGE SCALE GENOMIC DNA]</scope>
    <source>
        <strain evidence="2">Sxm20200214</strain>
        <tissue evidence="2">Leaf</tissue>
    </source>
</reference>
<evidence type="ECO:0000313" key="2">
    <source>
        <dbReference type="EMBL" id="KAG2323457.1"/>
    </source>
</evidence>
<evidence type="ECO:0000256" key="1">
    <source>
        <dbReference type="SAM" id="MobiDB-lite"/>
    </source>
</evidence>
<feature type="region of interest" description="Disordered" evidence="1">
    <location>
        <begin position="46"/>
        <end position="89"/>
    </location>
</feature>
<accession>A0A8X8B6W4</accession>
<dbReference type="EMBL" id="JAAMPC010000003">
    <property type="protein sequence ID" value="KAG2323457.1"/>
    <property type="molecule type" value="Genomic_DNA"/>
</dbReference>
<feature type="compositionally biased region" description="Polar residues" evidence="1">
    <location>
        <begin position="63"/>
        <end position="72"/>
    </location>
</feature>
<sequence>MVKTLQSPSQCFLKPAKEGVTDELQGSIVTGAKFLLFGTGDQFKRERQAPCSTKHGPAASYRSLKSSQNTRWESAHKAAAQNDLYMGRH</sequence>
<comment type="caution">
    <text evidence="2">The sequence shown here is derived from an EMBL/GenBank/DDBJ whole genome shotgun (WGS) entry which is preliminary data.</text>
</comment>
<keyword evidence="3" id="KW-1185">Reference proteome</keyword>
<dbReference type="AlphaFoldDB" id="A0A8X8B6W4"/>
<proteinExistence type="predicted"/>
<evidence type="ECO:0000313" key="3">
    <source>
        <dbReference type="Proteomes" id="UP000886595"/>
    </source>
</evidence>
<name>A0A8X8B6W4_BRACI</name>
<protein>
    <submittedName>
        <fullName evidence="2">Uncharacterized protein</fullName>
    </submittedName>
</protein>